<dbReference type="AlphaFoldDB" id="A0A6A5TWY8"/>
<feature type="region of interest" description="Disordered" evidence="1">
    <location>
        <begin position="246"/>
        <end position="299"/>
    </location>
</feature>
<accession>A0A6A5TWY8</accession>
<protein>
    <submittedName>
        <fullName evidence="2">Uncharacterized protein</fullName>
    </submittedName>
</protein>
<sequence length="412" mass="47427">MTYEQLDEERLKESNRPPYYAANQGLNIGRNASISQRTSSYSSSSRPQNYSSPYRPTQQHTGFVAQPPAPQVAIPVYTPQIRHGPHPDSKLCQDFHWVPYPLGLLPYDSWHKLHHRDNVQPSLPFRCPVCKCERKTTPHIRKIFLVAERLSWEFEVVPLPEKERNEELNWAVNYELGILDPFMEDPEPKPGGKLSQKNKFHPYQNAYEMNQALKFIFTSENITEVTFRLWIGVQKDVEKMFRVEEISKTTPGSSNPRPSPRKPLQPDAGNRSRPKTPEIESIDLTVSPDRASKKPSRRPVFGIPTPLSSVFKEAGVKREFTPQKNIMKSPPTSAPDPAATMKPTEPLPFLGKDRCIVSYKTLQDFYSLLDRIERTSYVGALFLEAYAERLRDDMCRNCYFNRYVDLSDPNIQ</sequence>
<dbReference type="EMBL" id="ML976990">
    <property type="protein sequence ID" value="KAF1956948.1"/>
    <property type="molecule type" value="Genomic_DNA"/>
</dbReference>
<evidence type="ECO:0000313" key="2">
    <source>
        <dbReference type="EMBL" id="KAF1956948.1"/>
    </source>
</evidence>
<name>A0A6A5TWY8_9PLEO</name>
<dbReference type="Proteomes" id="UP000800035">
    <property type="component" value="Unassembled WGS sequence"/>
</dbReference>
<keyword evidence="3" id="KW-1185">Reference proteome</keyword>
<feature type="compositionally biased region" description="Low complexity" evidence="1">
    <location>
        <begin position="33"/>
        <end position="56"/>
    </location>
</feature>
<organism evidence="2 3">
    <name type="scientific">Byssothecium circinans</name>
    <dbReference type="NCBI Taxonomy" id="147558"/>
    <lineage>
        <taxon>Eukaryota</taxon>
        <taxon>Fungi</taxon>
        <taxon>Dikarya</taxon>
        <taxon>Ascomycota</taxon>
        <taxon>Pezizomycotina</taxon>
        <taxon>Dothideomycetes</taxon>
        <taxon>Pleosporomycetidae</taxon>
        <taxon>Pleosporales</taxon>
        <taxon>Massarineae</taxon>
        <taxon>Massarinaceae</taxon>
        <taxon>Byssothecium</taxon>
    </lineage>
</organism>
<proteinExistence type="predicted"/>
<evidence type="ECO:0000313" key="3">
    <source>
        <dbReference type="Proteomes" id="UP000800035"/>
    </source>
</evidence>
<feature type="region of interest" description="Disordered" evidence="1">
    <location>
        <begin position="1"/>
        <end position="68"/>
    </location>
</feature>
<gene>
    <name evidence="2" type="ORF">CC80DRAFT_491814</name>
</gene>
<evidence type="ECO:0000256" key="1">
    <source>
        <dbReference type="SAM" id="MobiDB-lite"/>
    </source>
</evidence>
<reference evidence="2" key="1">
    <citation type="journal article" date="2020" name="Stud. Mycol.">
        <title>101 Dothideomycetes genomes: a test case for predicting lifestyles and emergence of pathogens.</title>
        <authorList>
            <person name="Haridas S."/>
            <person name="Albert R."/>
            <person name="Binder M."/>
            <person name="Bloem J."/>
            <person name="Labutti K."/>
            <person name="Salamov A."/>
            <person name="Andreopoulos B."/>
            <person name="Baker S."/>
            <person name="Barry K."/>
            <person name="Bills G."/>
            <person name="Bluhm B."/>
            <person name="Cannon C."/>
            <person name="Castanera R."/>
            <person name="Culley D."/>
            <person name="Daum C."/>
            <person name="Ezra D."/>
            <person name="Gonzalez J."/>
            <person name="Henrissat B."/>
            <person name="Kuo A."/>
            <person name="Liang C."/>
            <person name="Lipzen A."/>
            <person name="Lutzoni F."/>
            <person name="Magnuson J."/>
            <person name="Mondo S."/>
            <person name="Nolan M."/>
            <person name="Ohm R."/>
            <person name="Pangilinan J."/>
            <person name="Park H.-J."/>
            <person name="Ramirez L."/>
            <person name="Alfaro M."/>
            <person name="Sun H."/>
            <person name="Tritt A."/>
            <person name="Yoshinaga Y."/>
            <person name="Zwiers L.-H."/>
            <person name="Turgeon B."/>
            <person name="Goodwin S."/>
            <person name="Spatafora J."/>
            <person name="Crous P."/>
            <person name="Grigoriev I."/>
        </authorList>
    </citation>
    <scope>NUCLEOTIDE SEQUENCE</scope>
    <source>
        <strain evidence="2">CBS 675.92</strain>
    </source>
</reference>
<dbReference type="OrthoDB" id="3650630at2759"/>